<feature type="non-terminal residue" evidence="2">
    <location>
        <position position="1"/>
    </location>
</feature>
<feature type="compositionally biased region" description="Basic and acidic residues" evidence="1">
    <location>
        <begin position="59"/>
        <end position="80"/>
    </location>
</feature>
<organism evidence="2 3">
    <name type="scientific">Polarella glacialis</name>
    <name type="common">Dinoflagellate</name>
    <dbReference type="NCBI Taxonomy" id="89957"/>
    <lineage>
        <taxon>Eukaryota</taxon>
        <taxon>Sar</taxon>
        <taxon>Alveolata</taxon>
        <taxon>Dinophyceae</taxon>
        <taxon>Suessiales</taxon>
        <taxon>Suessiaceae</taxon>
        <taxon>Polarella</taxon>
    </lineage>
</organism>
<gene>
    <name evidence="2" type="ORF">PGLA2088_LOCUS14748</name>
</gene>
<evidence type="ECO:0000313" key="3">
    <source>
        <dbReference type="Proteomes" id="UP000626109"/>
    </source>
</evidence>
<feature type="compositionally biased region" description="Low complexity" evidence="1">
    <location>
        <begin position="83"/>
        <end position="94"/>
    </location>
</feature>
<accession>A0A813J447</accession>
<evidence type="ECO:0000256" key="1">
    <source>
        <dbReference type="SAM" id="MobiDB-lite"/>
    </source>
</evidence>
<reference evidence="2" key="1">
    <citation type="submission" date="2021-02" db="EMBL/GenBank/DDBJ databases">
        <authorList>
            <person name="Dougan E. K."/>
            <person name="Rhodes N."/>
            <person name="Thang M."/>
            <person name="Chan C."/>
        </authorList>
    </citation>
    <scope>NUCLEOTIDE SEQUENCE</scope>
</reference>
<evidence type="ECO:0000313" key="2">
    <source>
        <dbReference type="EMBL" id="CAE8662153.1"/>
    </source>
</evidence>
<dbReference type="Proteomes" id="UP000626109">
    <property type="component" value="Unassembled WGS sequence"/>
</dbReference>
<proteinExistence type="predicted"/>
<dbReference type="AlphaFoldDB" id="A0A813J447"/>
<comment type="caution">
    <text evidence="2">The sequence shown here is derived from an EMBL/GenBank/DDBJ whole genome shotgun (WGS) entry which is preliminary data.</text>
</comment>
<protein>
    <submittedName>
        <fullName evidence="2">Uncharacterized protein</fullName>
    </submittedName>
</protein>
<sequence length="94" mass="10829">MEDLKRREAELKSECNYANMILTMKKTTCGASEIRAANTKRMKIQYLISEIQTEIQKRFQEGESKKQDRSRKAEEKEETQRVATAAMRTAAATP</sequence>
<name>A0A813J447_POLGL</name>
<dbReference type="EMBL" id="CAJNNW010017982">
    <property type="protein sequence ID" value="CAE8662153.1"/>
    <property type="molecule type" value="Genomic_DNA"/>
</dbReference>
<feature type="region of interest" description="Disordered" evidence="1">
    <location>
        <begin position="59"/>
        <end position="94"/>
    </location>
</feature>